<evidence type="ECO:0000259" key="2">
    <source>
        <dbReference type="Pfam" id="PF01658"/>
    </source>
</evidence>
<dbReference type="SUPFAM" id="SSF51735">
    <property type="entry name" value="NAD(P)-binding Rossmann-fold domains"/>
    <property type="match status" value="1"/>
</dbReference>
<gene>
    <name evidence="3" type="ORF">PITCH_A560023</name>
</gene>
<dbReference type="Gene3D" id="3.40.50.720">
    <property type="entry name" value="NAD(P)-binding Rossmann-like Domain"/>
    <property type="match status" value="1"/>
</dbReference>
<organism evidence="3">
    <name type="scientific">uncultured Desulfobacterium sp</name>
    <dbReference type="NCBI Taxonomy" id="201089"/>
    <lineage>
        <taxon>Bacteria</taxon>
        <taxon>Pseudomonadati</taxon>
        <taxon>Thermodesulfobacteriota</taxon>
        <taxon>Desulfobacteria</taxon>
        <taxon>Desulfobacterales</taxon>
        <taxon>Desulfobacteriaceae</taxon>
        <taxon>Desulfobacterium</taxon>
        <taxon>environmental samples</taxon>
    </lineage>
</organism>
<dbReference type="InterPro" id="IPR013021">
    <property type="entry name" value="Myo-inos-1-P_Synthase_GAPDH"/>
</dbReference>
<protein>
    <submittedName>
        <fullName evidence="3">Inositol-3-phosphate synthase</fullName>
        <ecNumber evidence="3">5.5.1.4</ecNumber>
    </submittedName>
</protein>
<dbReference type="GO" id="GO:0006021">
    <property type="term" value="P:inositol biosynthetic process"/>
    <property type="evidence" value="ECO:0007669"/>
    <property type="project" value="InterPro"/>
</dbReference>
<dbReference type="GO" id="GO:0008654">
    <property type="term" value="P:phospholipid biosynthetic process"/>
    <property type="evidence" value="ECO:0007669"/>
    <property type="project" value="InterPro"/>
</dbReference>
<comment type="similarity">
    <text evidence="1">Belongs to the myo-inositol 1-phosphate synthase family.</text>
</comment>
<dbReference type="InterPro" id="IPR002587">
    <property type="entry name" value="Myo-inos-1-P_Synthase"/>
</dbReference>
<dbReference type="Pfam" id="PF07994">
    <property type="entry name" value="NAD_binding_5"/>
    <property type="match status" value="1"/>
</dbReference>
<name>A0A445N179_9BACT</name>
<evidence type="ECO:0000313" key="3">
    <source>
        <dbReference type="EMBL" id="SPD75382.1"/>
    </source>
</evidence>
<sequence>MKQAKTGVWLIGALGSVAATVILGATALRRGLVSSTGLITYTKEFDKLGLVDIGEMEFGGCDIRKGDLLKSLRLLSGECKAIDRRTLDTLEKDLEQTGKYISSGSIRNCGQAIEGLSNIADNNCKCLRDEIKEIRGAIQRFRDEKNLDRVVVVNLASTEPLLDLTYCHGDLNGFENSLDENDTSSVRASTLYAYAAIQEGCPYINFTPSNGALIPAIVQLAELKGVPVMGNDGKTGETLIKSALAPMFAYRALDILSWQGYNILGNMDGQVLNHPENRESKIRSKDQTLSKILGYTPHSRVGIDYVPSLGDQKTAWDFIHFRGFMGATMSLQFIWQGYDSILAAPLVLDMVRLAEFAKRRGEAGLMPQLAVFFKSPVGVNEHRLSEQYHMLKNYVKEVNKNPEKLKMIK</sequence>
<dbReference type="InterPro" id="IPR036291">
    <property type="entry name" value="NAD(P)-bd_dom_sf"/>
</dbReference>
<dbReference type="PIRSF" id="PIRSF015578">
    <property type="entry name" value="Myoinos-ppht_syn"/>
    <property type="match status" value="1"/>
</dbReference>
<feature type="domain" description="Myo-inositol-1-phosphate synthase GAPDH-like" evidence="2">
    <location>
        <begin position="236"/>
        <end position="340"/>
    </location>
</feature>
<dbReference type="EMBL" id="OJIN01000199">
    <property type="protein sequence ID" value="SPD75382.1"/>
    <property type="molecule type" value="Genomic_DNA"/>
</dbReference>
<dbReference type="PANTHER" id="PTHR11510">
    <property type="entry name" value="MYO-INOSITOL-1 PHOSPHATE SYNTHASE"/>
    <property type="match status" value="1"/>
</dbReference>
<evidence type="ECO:0000256" key="1">
    <source>
        <dbReference type="ARBA" id="ARBA00010813"/>
    </source>
</evidence>
<accession>A0A445N179</accession>
<dbReference type="GO" id="GO:0004512">
    <property type="term" value="F:inositol-3-phosphate synthase activity"/>
    <property type="evidence" value="ECO:0007669"/>
    <property type="project" value="UniProtKB-EC"/>
</dbReference>
<dbReference type="EC" id="5.5.1.4" evidence="3"/>
<dbReference type="SUPFAM" id="SSF55347">
    <property type="entry name" value="Glyceraldehyde-3-phosphate dehydrogenase-like, C-terminal domain"/>
    <property type="match status" value="1"/>
</dbReference>
<keyword evidence="3" id="KW-0413">Isomerase</keyword>
<dbReference type="Pfam" id="PF01658">
    <property type="entry name" value="Inos-1-P_synth"/>
    <property type="match status" value="1"/>
</dbReference>
<dbReference type="AlphaFoldDB" id="A0A445N179"/>
<dbReference type="Gene3D" id="3.30.360.10">
    <property type="entry name" value="Dihydrodipicolinate Reductase, domain 2"/>
    <property type="match status" value="1"/>
</dbReference>
<proteinExistence type="inferred from homology"/>
<reference evidence="3" key="1">
    <citation type="submission" date="2018-01" db="EMBL/GenBank/DDBJ databases">
        <authorList>
            <person name="Regsiter A."/>
            <person name="William W."/>
        </authorList>
    </citation>
    <scope>NUCLEOTIDE SEQUENCE</scope>
    <source>
        <strain evidence="3">TRIP AH-1</strain>
    </source>
</reference>